<dbReference type="PROSITE" id="PS50297">
    <property type="entry name" value="ANK_REP_REGION"/>
    <property type="match status" value="1"/>
</dbReference>
<reference evidence="2" key="1">
    <citation type="submission" date="2021-02" db="EMBL/GenBank/DDBJ databases">
        <authorList>
            <person name="Nowell W R."/>
        </authorList>
    </citation>
    <scope>NUCLEOTIDE SEQUENCE</scope>
</reference>
<proteinExistence type="predicted"/>
<evidence type="ECO:0008006" key="4">
    <source>
        <dbReference type="Google" id="ProtNLM"/>
    </source>
</evidence>
<feature type="repeat" description="ANK" evidence="1">
    <location>
        <begin position="52"/>
        <end position="73"/>
    </location>
</feature>
<evidence type="ECO:0000313" key="2">
    <source>
        <dbReference type="EMBL" id="CAF3950160.1"/>
    </source>
</evidence>
<dbReference type="InterPro" id="IPR036770">
    <property type="entry name" value="Ankyrin_rpt-contain_sf"/>
</dbReference>
<evidence type="ECO:0000313" key="3">
    <source>
        <dbReference type="Proteomes" id="UP000681720"/>
    </source>
</evidence>
<organism evidence="2 3">
    <name type="scientific">Rotaria magnacalcarata</name>
    <dbReference type="NCBI Taxonomy" id="392030"/>
    <lineage>
        <taxon>Eukaryota</taxon>
        <taxon>Metazoa</taxon>
        <taxon>Spiralia</taxon>
        <taxon>Gnathifera</taxon>
        <taxon>Rotifera</taxon>
        <taxon>Eurotatoria</taxon>
        <taxon>Bdelloidea</taxon>
        <taxon>Philodinida</taxon>
        <taxon>Philodinidae</taxon>
        <taxon>Rotaria</taxon>
    </lineage>
</organism>
<dbReference type="Pfam" id="PF12796">
    <property type="entry name" value="Ank_2"/>
    <property type="match status" value="1"/>
</dbReference>
<sequence length="381" mass="44119">MGLSYSKTINRNECDSNKFSDLYKACLENDIDLVQSLLATSSFEMMHCHEMNGSTALHIAVECGHTEIVRLLLHEYEAFRHLRDSQGCTAFELTHSGEMRQLFKRSPLTGNRFYDDTNGLAVFTVAESDEKQNIPCGRVEGHQNYRSSLDEHTHRFYQHPDGLLRRLSGKIISYKPDNNQFISKASDVLLNVIDQHIYLTNAQHRKAKVLVKQYYETGRVDSLIRLYTLETPFCICFRGLSRTMEELKDYRWGLEKTSRYLVTNTFCSTTKDINCAEGYAKVRAWDQRIPVLIVFEFSSKCFTAIQLEKLSNQLPSISEIESEREVLILPRTTFRVQKVEQHASQAAIYLTFYPHDREIDEYFTLLAHNISELFPFTISTL</sequence>
<gene>
    <name evidence="2" type="ORF">GIL414_LOCUS9050</name>
</gene>
<comment type="caution">
    <text evidence="2">The sequence shown here is derived from an EMBL/GenBank/DDBJ whole genome shotgun (WGS) entry which is preliminary data.</text>
</comment>
<dbReference type="PROSITE" id="PS50088">
    <property type="entry name" value="ANK_REPEAT"/>
    <property type="match status" value="1"/>
</dbReference>
<dbReference type="SUPFAM" id="SSF48403">
    <property type="entry name" value="Ankyrin repeat"/>
    <property type="match status" value="1"/>
</dbReference>
<keyword evidence="1" id="KW-0040">ANK repeat</keyword>
<dbReference type="InterPro" id="IPR002110">
    <property type="entry name" value="Ankyrin_rpt"/>
</dbReference>
<dbReference type="Gene3D" id="3.90.176.10">
    <property type="entry name" value="Toxin ADP-ribosyltransferase, Chain A, domain 1"/>
    <property type="match status" value="1"/>
</dbReference>
<feature type="non-terminal residue" evidence="2">
    <location>
        <position position="1"/>
    </location>
</feature>
<dbReference type="EMBL" id="CAJOBJ010003023">
    <property type="protein sequence ID" value="CAF3950160.1"/>
    <property type="molecule type" value="Genomic_DNA"/>
</dbReference>
<evidence type="ECO:0000256" key="1">
    <source>
        <dbReference type="PROSITE-ProRule" id="PRU00023"/>
    </source>
</evidence>
<protein>
    <recommendedName>
        <fullName evidence="4">NAD(P)(+)--arginine ADP-ribosyltransferase</fullName>
    </recommendedName>
</protein>
<dbReference type="Proteomes" id="UP000681720">
    <property type="component" value="Unassembled WGS sequence"/>
</dbReference>
<accession>A0A8S2MLA9</accession>
<dbReference type="AlphaFoldDB" id="A0A8S2MLA9"/>
<dbReference type="SUPFAM" id="SSF56399">
    <property type="entry name" value="ADP-ribosylation"/>
    <property type="match status" value="1"/>
</dbReference>
<dbReference type="SMART" id="SM00248">
    <property type="entry name" value="ANK"/>
    <property type="match status" value="2"/>
</dbReference>
<name>A0A8S2MLA9_9BILA</name>
<dbReference type="Gene3D" id="1.25.40.20">
    <property type="entry name" value="Ankyrin repeat-containing domain"/>
    <property type="match status" value="1"/>
</dbReference>